<dbReference type="Pfam" id="PF00665">
    <property type="entry name" value="rve"/>
    <property type="match status" value="1"/>
</dbReference>
<dbReference type="PANTHER" id="PTHR47481:SF3">
    <property type="entry name" value="GAG-POLYPEPTIDE OF LTR COPIA-TYPE-RELATED"/>
    <property type="match status" value="1"/>
</dbReference>
<evidence type="ECO:0000256" key="1">
    <source>
        <dbReference type="SAM" id="MobiDB-lite"/>
    </source>
</evidence>
<comment type="caution">
    <text evidence="3">The sequence shown here is derived from an EMBL/GenBank/DDBJ whole genome shotgun (WGS) entry which is preliminary data.</text>
</comment>
<sequence length="1130" mass="125916">MEVDSFGLWPPKLGILEIGGLKKPISKLGPQNFPPSLVVLQLFGRSAQEDDVSSGSQLSHMLPSSLTKLVLSSFGKLESVSMGLQHLTSLQHLEIWNCRKIEDLPETLLPSLLTLTIHECPDNLKEKISRRGSYWPLPNEFLQPNLLEYNKGNMPLSVILEKAYTFVSVNMNLPANFFDAAVIGLDFENIRMAPNNLKEQIREGAPKGPLSLHIPDIHIRLKPNFSPLSSLFPGTSHVEPSRQHLPHEYPPPYDPYQVASPSIFIWKNQCFLSFSYQKLTNHIDGTTAPSATITSGDQSIPNPAFTTWNDFDQRAVILLNSSLTEEAAAEVLGLTTAHAIWTALETAYSNSSVERIHSLRDSLRNLSKGTSTVSDYGRQFKGICDKLAAIGQPVDEMDKLHWFVCGLGASFETFSTAIRTTKPFTTFRDLLSQAESHEMFLKSLHGSATPPAAFFSQQSGSRSSQGRQQRQQNYSRGGGRARQETITDLIHCDLWGPAPVSSDGYLYYVIFVDDYSRFTWFYPLKTKSGFYTVLSAFIKLVQTQLSRKIKVFQSDGGTEFVNHTVRKIFEDNGTLHRLSCPYTPQQNGRAEVNIVTCETGYKCLDPDSSRIYITRHARFDEVTFPFASTANPNALSTLQLCTFLEDGPPISDAPVPESRPTDTRPSSSSPCGLCPVPTTAAEPIHEPDSTPSSPYSSEDDNPPTDSGIFKTKHSPDFVSLTSHALHAALFSLVQPKGFKSAAKHPQWMAAMHDEMEALKQNCTWTLVHVIASNIVGSKWVYRIKYHADGSVERFKARVVAQGFTQIPGLDYSHTFSPVVKASTVRIVLSLAVLHRWRLHQLDVKNAFLHGHLNETVYMEQPPGFIDPQFPNHVCKLSKALYGLKQAPRAWFHRLRVFIKDLGDLSYFLGLEVSYTNDGLFLSQAKYATDVLTRAALLDSKPVSTPLGYDSSSLESKAWTKASNRRLPICSLGSTSQCAQPNTNTFEMTMEWRTMEKKLELCLSQSSPSRYATEQLLRADGSLHIRGSQMQSQPIGRNMTPKLHSNLDIFLRYSEFRAQNAAPRSIAALKGTTADAQRATSDSMKRKLKPDANSNVFKILPSFVRRIVKRLSAPEIVKCCPQERLTGSLSP</sequence>
<protein>
    <submittedName>
        <fullName evidence="3">Retrovirus-related pol polyprotein from transposon RE1</fullName>
    </submittedName>
</protein>
<name>A0ABQ5DFQ2_9ASTR</name>
<evidence type="ECO:0000259" key="2">
    <source>
        <dbReference type="PROSITE" id="PS50994"/>
    </source>
</evidence>
<feature type="domain" description="Integrase catalytic" evidence="2">
    <location>
        <begin position="480"/>
        <end position="591"/>
    </location>
</feature>
<dbReference type="SUPFAM" id="SSF56672">
    <property type="entry name" value="DNA/RNA polymerases"/>
    <property type="match status" value="1"/>
</dbReference>
<feature type="region of interest" description="Disordered" evidence="1">
    <location>
        <begin position="649"/>
        <end position="710"/>
    </location>
</feature>
<evidence type="ECO:0000313" key="4">
    <source>
        <dbReference type="Proteomes" id="UP001151760"/>
    </source>
</evidence>
<dbReference type="InterPro" id="IPR013103">
    <property type="entry name" value="RVT_2"/>
</dbReference>
<dbReference type="InterPro" id="IPR032675">
    <property type="entry name" value="LRR_dom_sf"/>
</dbReference>
<dbReference type="InterPro" id="IPR036397">
    <property type="entry name" value="RNaseH_sf"/>
</dbReference>
<dbReference type="InterPro" id="IPR043502">
    <property type="entry name" value="DNA/RNA_pol_sf"/>
</dbReference>
<keyword evidence="4" id="KW-1185">Reference proteome</keyword>
<feature type="region of interest" description="Disordered" evidence="1">
    <location>
        <begin position="454"/>
        <end position="481"/>
    </location>
</feature>
<gene>
    <name evidence="3" type="ORF">Tco_0926053</name>
</gene>
<dbReference type="Pfam" id="PF07727">
    <property type="entry name" value="RVT_2"/>
    <property type="match status" value="1"/>
</dbReference>
<reference evidence="3" key="2">
    <citation type="submission" date="2022-01" db="EMBL/GenBank/DDBJ databases">
        <authorList>
            <person name="Yamashiro T."/>
            <person name="Shiraishi A."/>
            <person name="Satake H."/>
            <person name="Nakayama K."/>
        </authorList>
    </citation>
    <scope>NUCLEOTIDE SEQUENCE</scope>
</reference>
<proteinExistence type="predicted"/>
<dbReference type="InterPro" id="IPR012337">
    <property type="entry name" value="RNaseH-like_sf"/>
</dbReference>
<dbReference type="Pfam" id="PF14223">
    <property type="entry name" value="Retrotran_gag_2"/>
    <property type="match status" value="1"/>
</dbReference>
<dbReference type="InterPro" id="IPR001584">
    <property type="entry name" value="Integrase_cat-core"/>
</dbReference>
<organism evidence="3 4">
    <name type="scientific">Tanacetum coccineum</name>
    <dbReference type="NCBI Taxonomy" id="301880"/>
    <lineage>
        <taxon>Eukaryota</taxon>
        <taxon>Viridiplantae</taxon>
        <taxon>Streptophyta</taxon>
        <taxon>Embryophyta</taxon>
        <taxon>Tracheophyta</taxon>
        <taxon>Spermatophyta</taxon>
        <taxon>Magnoliopsida</taxon>
        <taxon>eudicotyledons</taxon>
        <taxon>Gunneridae</taxon>
        <taxon>Pentapetalae</taxon>
        <taxon>asterids</taxon>
        <taxon>campanulids</taxon>
        <taxon>Asterales</taxon>
        <taxon>Asteraceae</taxon>
        <taxon>Asteroideae</taxon>
        <taxon>Anthemideae</taxon>
        <taxon>Anthemidinae</taxon>
        <taxon>Tanacetum</taxon>
    </lineage>
</organism>
<reference evidence="3" key="1">
    <citation type="journal article" date="2022" name="Int. J. Mol. Sci.">
        <title>Draft Genome of Tanacetum Coccineum: Genomic Comparison of Closely Related Tanacetum-Family Plants.</title>
        <authorList>
            <person name="Yamashiro T."/>
            <person name="Shiraishi A."/>
            <person name="Nakayama K."/>
            <person name="Satake H."/>
        </authorList>
    </citation>
    <scope>NUCLEOTIDE SEQUENCE</scope>
</reference>
<feature type="compositionally biased region" description="Low complexity" evidence="1">
    <location>
        <begin position="456"/>
        <end position="475"/>
    </location>
</feature>
<dbReference type="Gene3D" id="3.80.10.10">
    <property type="entry name" value="Ribonuclease Inhibitor"/>
    <property type="match status" value="1"/>
</dbReference>
<dbReference type="Proteomes" id="UP001151760">
    <property type="component" value="Unassembled WGS sequence"/>
</dbReference>
<accession>A0ABQ5DFQ2</accession>
<dbReference type="EMBL" id="BQNB010015066">
    <property type="protein sequence ID" value="GJT35634.1"/>
    <property type="molecule type" value="Genomic_DNA"/>
</dbReference>
<dbReference type="SUPFAM" id="SSF52058">
    <property type="entry name" value="L domain-like"/>
    <property type="match status" value="1"/>
</dbReference>
<dbReference type="SUPFAM" id="SSF53098">
    <property type="entry name" value="Ribonuclease H-like"/>
    <property type="match status" value="1"/>
</dbReference>
<dbReference type="PROSITE" id="PS50994">
    <property type="entry name" value="INTEGRASE"/>
    <property type="match status" value="1"/>
</dbReference>
<dbReference type="PANTHER" id="PTHR47481">
    <property type="match status" value="1"/>
</dbReference>
<dbReference type="Gene3D" id="3.30.420.10">
    <property type="entry name" value="Ribonuclease H-like superfamily/Ribonuclease H"/>
    <property type="match status" value="1"/>
</dbReference>
<evidence type="ECO:0000313" key="3">
    <source>
        <dbReference type="EMBL" id="GJT35634.1"/>
    </source>
</evidence>